<organism evidence="2 3">
    <name type="scientific">Gloeophyllum trabeum (strain ATCC 11539 / FP-39264 / Madison 617)</name>
    <name type="common">Brown rot fungus</name>
    <dbReference type="NCBI Taxonomy" id="670483"/>
    <lineage>
        <taxon>Eukaryota</taxon>
        <taxon>Fungi</taxon>
        <taxon>Dikarya</taxon>
        <taxon>Basidiomycota</taxon>
        <taxon>Agaricomycotina</taxon>
        <taxon>Agaricomycetes</taxon>
        <taxon>Gloeophyllales</taxon>
        <taxon>Gloeophyllaceae</taxon>
        <taxon>Gloeophyllum</taxon>
    </lineage>
</organism>
<reference evidence="2 3" key="1">
    <citation type="journal article" date="2012" name="Science">
        <title>The Paleozoic origin of enzymatic lignin decomposition reconstructed from 31 fungal genomes.</title>
        <authorList>
            <person name="Floudas D."/>
            <person name="Binder M."/>
            <person name="Riley R."/>
            <person name="Barry K."/>
            <person name="Blanchette R.A."/>
            <person name="Henrissat B."/>
            <person name="Martinez A.T."/>
            <person name="Otillar R."/>
            <person name="Spatafora J.W."/>
            <person name="Yadav J.S."/>
            <person name="Aerts A."/>
            <person name="Benoit I."/>
            <person name="Boyd A."/>
            <person name="Carlson A."/>
            <person name="Copeland A."/>
            <person name="Coutinho P.M."/>
            <person name="de Vries R.P."/>
            <person name="Ferreira P."/>
            <person name="Findley K."/>
            <person name="Foster B."/>
            <person name="Gaskell J."/>
            <person name="Glotzer D."/>
            <person name="Gorecki P."/>
            <person name="Heitman J."/>
            <person name="Hesse C."/>
            <person name="Hori C."/>
            <person name="Igarashi K."/>
            <person name="Jurgens J.A."/>
            <person name="Kallen N."/>
            <person name="Kersten P."/>
            <person name="Kohler A."/>
            <person name="Kuees U."/>
            <person name="Kumar T.K.A."/>
            <person name="Kuo A."/>
            <person name="LaButti K."/>
            <person name="Larrondo L.F."/>
            <person name="Lindquist E."/>
            <person name="Ling A."/>
            <person name="Lombard V."/>
            <person name="Lucas S."/>
            <person name="Lundell T."/>
            <person name="Martin R."/>
            <person name="McLaughlin D.J."/>
            <person name="Morgenstern I."/>
            <person name="Morin E."/>
            <person name="Murat C."/>
            <person name="Nagy L.G."/>
            <person name="Nolan M."/>
            <person name="Ohm R.A."/>
            <person name="Patyshakuliyeva A."/>
            <person name="Rokas A."/>
            <person name="Ruiz-Duenas F.J."/>
            <person name="Sabat G."/>
            <person name="Salamov A."/>
            <person name="Samejima M."/>
            <person name="Schmutz J."/>
            <person name="Slot J.C."/>
            <person name="St John F."/>
            <person name="Stenlid J."/>
            <person name="Sun H."/>
            <person name="Sun S."/>
            <person name="Syed K."/>
            <person name="Tsang A."/>
            <person name="Wiebenga A."/>
            <person name="Young D."/>
            <person name="Pisabarro A."/>
            <person name="Eastwood D.C."/>
            <person name="Martin F."/>
            <person name="Cullen D."/>
            <person name="Grigoriev I.V."/>
            <person name="Hibbett D.S."/>
        </authorList>
    </citation>
    <scope>NUCLEOTIDE SEQUENCE [LARGE SCALE GENOMIC DNA]</scope>
    <source>
        <strain evidence="2 3">ATCC 11539</strain>
    </source>
</reference>
<dbReference type="GO" id="GO:0006360">
    <property type="term" value="P:transcription by RNA polymerase I"/>
    <property type="evidence" value="ECO:0007669"/>
    <property type="project" value="InterPro"/>
</dbReference>
<dbReference type="GeneID" id="19300471"/>
<dbReference type="eggNOG" id="ENOG502SGQX">
    <property type="taxonomic scope" value="Eukaryota"/>
</dbReference>
<dbReference type="Gene3D" id="6.20.250.70">
    <property type="match status" value="1"/>
</dbReference>
<name>S7R8G8_GLOTA</name>
<feature type="compositionally biased region" description="Low complexity" evidence="1">
    <location>
        <begin position="187"/>
        <end position="200"/>
    </location>
</feature>
<dbReference type="InterPro" id="IPR013240">
    <property type="entry name" value="DNA-dir_RNA_pol1_su_RPA34"/>
</dbReference>
<feature type="region of interest" description="Disordered" evidence="1">
    <location>
        <begin position="175"/>
        <end position="280"/>
    </location>
</feature>
<dbReference type="Proteomes" id="UP000030669">
    <property type="component" value="Unassembled WGS sequence"/>
</dbReference>
<dbReference type="OMA" id="DMYLAPR"/>
<keyword evidence="3" id="KW-1185">Reference proteome</keyword>
<feature type="compositionally biased region" description="Polar residues" evidence="1">
    <location>
        <begin position="240"/>
        <end position="251"/>
    </location>
</feature>
<evidence type="ECO:0000313" key="2">
    <source>
        <dbReference type="EMBL" id="EPQ50615.1"/>
    </source>
</evidence>
<sequence>MSTSLEHQVVKTSKSKKKSKDKDRTRAKEVAVSSLSNVEPRNEGENPHWAYRPPDGAVEIEYDSDLGEFDWDAVKSDENLELWVIRVPDGLKTKYLEGVEIESLPSMSRSARIGSIDRKHTSYDIWSIGEEDDEEKPDVLILGEEMRGLSCLLPRSKKGGKLYQAPKTFSRHIIITSKPTLPTPEPSSDSSIDSGSDLQSAPRQRYPKELLTHRFMPYGSLGENGESAGDAMDVDLEAPPSTQVPSATQDPDSPVREKKHKKRKGDAEGDAAKKPKKTKK</sequence>
<dbReference type="KEGG" id="gtr:GLOTRDRAFT_118288"/>
<dbReference type="OrthoDB" id="76224at2759"/>
<evidence type="ECO:0000313" key="3">
    <source>
        <dbReference type="Proteomes" id="UP000030669"/>
    </source>
</evidence>
<dbReference type="AlphaFoldDB" id="S7R8G8"/>
<dbReference type="EMBL" id="KB469314">
    <property type="protein sequence ID" value="EPQ50615.1"/>
    <property type="molecule type" value="Genomic_DNA"/>
</dbReference>
<feature type="region of interest" description="Disordered" evidence="1">
    <location>
        <begin position="1"/>
        <end position="54"/>
    </location>
</feature>
<gene>
    <name evidence="2" type="ORF">GLOTRDRAFT_118288</name>
</gene>
<dbReference type="HOGENOM" id="CLU_083052_1_0_1"/>
<dbReference type="Pfam" id="PF08208">
    <property type="entry name" value="RNA_polI_A34"/>
    <property type="match status" value="1"/>
</dbReference>
<accession>S7R8G8</accession>
<dbReference type="RefSeq" id="XP_007870889.1">
    <property type="nucleotide sequence ID" value="XM_007872698.1"/>
</dbReference>
<evidence type="ECO:0000256" key="1">
    <source>
        <dbReference type="SAM" id="MobiDB-lite"/>
    </source>
</evidence>
<protein>
    <submittedName>
        <fullName evidence="2">Uncharacterized protein</fullName>
    </submittedName>
</protein>
<feature type="compositionally biased region" description="Basic and acidic residues" evidence="1">
    <location>
        <begin position="20"/>
        <end position="29"/>
    </location>
</feature>
<proteinExistence type="predicted"/>